<evidence type="ECO:0000256" key="2">
    <source>
        <dbReference type="ARBA" id="ARBA00004370"/>
    </source>
</evidence>
<dbReference type="SUPFAM" id="SSF55874">
    <property type="entry name" value="ATPase domain of HSP90 chaperone/DNA topoisomerase II/histidine kinase"/>
    <property type="match status" value="1"/>
</dbReference>
<keyword evidence="8 11" id="KW-1133">Transmembrane helix</keyword>
<dbReference type="InterPro" id="IPR036890">
    <property type="entry name" value="HATPase_C_sf"/>
</dbReference>
<evidence type="ECO:0000256" key="8">
    <source>
        <dbReference type="ARBA" id="ARBA00022989"/>
    </source>
</evidence>
<dbReference type="InterPro" id="IPR003660">
    <property type="entry name" value="HAMP_dom"/>
</dbReference>
<dbReference type="Pfam" id="PF02518">
    <property type="entry name" value="HATPase_c"/>
    <property type="match status" value="1"/>
</dbReference>
<evidence type="ECO:0000256" key="6">
    <source>
        <dbReference type="ARBA" id="ARBA00022692"/>
    </source>
</evidence>
<keyword evidence="5" id="KW-0808">Transferase</keyword>
<feature type="domain" description="Histidine kinase" evidence="12">
    <location>
        <begin position="142"/>
        <end position="350"/>
    </location>
</feature>
<dbReference type="Pfam" id="PF00672">
    <property type="entry name" value="HAMP"/>
    <property type="match status" value="1"/>
</dbReference>
<comment type="subcellular location">
    <subcellularLocation>
        <location evidence="2">Membrane</location>
    </subcellularLocation>
</comment>
<dbReference type="PANTHER" id="PTHR45436">
    <property type="entry name" value="SENSOR HISTIDINE KINASE YKOH"/>
    <property type="match status" value="1"/>
</dbReference>
<dbReference type="InterPro" id="IPR036097">
    <property type="entry name" value="HisK_dim/P_sf"/>
</dbReference>
<organism evidence="14 15">
    <name type="scientific">Massilia phyllostachyos</name>
    <dbReference type="NCBI Taxonomy" id="2898585"/>
    <lineage>
        <taxon>Bacteria</taxon>
        <taxon>Pseudomonadati</taxon>
        <taxon>Pseudomonadota</taxon>
        <taxon>Betaproteobacteria</taxon>
        <taxon>Burkholderiales</taxon>
        <taxon>Oxalobacteraceae</taxon>
        <taxon>Telluria group</taxon>
        <taxon>Massilia</taxon>
    </lineage>
</organism>
<proteinExistence type="predicted"/>
<evidence type="ECO:0000256" key="3">
    <source>
        <dbReference type="ARBA" id="ARBA00012438"/>
    </source>
</evidence>
<evidence type="ECO:0000313" key="14">
    <source>
        <dbReference type="EMBL" id="MCD2515641.1"/>
    </source>
</evidence>
<dbReference type="SUPFAM" id="SSF47384">
    <property type="entry name" value="Homodimeric domain of signal transducing histidine kinase"/>
    <property type="match status" value="1"/>
</dbReference>
<dbReference type="SMART" id="SM00304">
    <property type="entry name" value="HAMP"/>
    <property type="match status" value="2"/>
</dbReference>
<gene>
    <name evidence="14" type="ORF">LQ564_04870</name>
</gene>
<dbReference type="Gene3D" id="1.10.287.130">
    <property type="match status" value="1"/>
</dbReference>
<accession>A0ABS8Q3W4</accession>
<sequence>MKTGSLSSQIVRSMTAVAFGVTLFVVVTSYIFYYVAFKYFWSGEACEPTLLPTGPEWVWLGLTTMATLALAAAVASRLSRRILLPLNSVAGAIQRVAAGDLGARAAAGDRSLGEASRLADDFNALAGQLQRVTGEQAFWNAAIAHELRTPITILRGRLQGLAEGVFPPGEAQFRSLLAQVEALNRLVEDLRVVSLAENGHLDLQWQDTDLASEAEAVADIFRESARSAGQAIEVRAASVTVSCDPVRMRQALLALLENARVHASPGTVFIGGELIGERCSLYVEDSGPGIPAAAAGEVFLAFHRLNKDRKGSGLGLAVVAAIAHAHGGAAKYSASERGGGRFELHWPACRA</sequence>
<evidence type="ECO:0000256" key="11">
    <source>
        <dbReference type="SAM" id="Phobius"/>
    </source>
</evidence>
<dbReference type="CDD" id="cd06225">
    <property type="entry name" value="HAMP"/>
    <property type="match status" value="1"/>
</dbReference>
<keyword evidence="14" id="KW-0067">ATP-binding</keyword>
<dbReference type="PROSITE" id="PS50109">
    <property type="entry name" value="HIS_KIN"/>
    <property type="match status" value="1"/>
</dbReference>
<evidence type="ECO:0000256" key="4">
    <source>
        <dbReference type="ARBA" id="ARBA00022553"/>
    </source>
</evidence>
<keyword evidence="10 11" id="KW-0472">Membrane</keyword>
<evidence type="ECO:0000256" key="10">
    <source>
        <dbReference type="ARBA" id="ARBA00023136"/>
    </source>
</evidence>
<dbReference type="SMART" id="SM00388">
    <property type="entry name" value="HisKA"/>
    <property type="match status" value="1"/>
</dbReference>
<evidence type="ECO:0000259" key="13">
    <source>
        <dbReference type="PROSITE" id="PS50885"/>
    </source>
</evidence>
<feature type="transmembrane region" description="Helical" evidence="11">
    <location>
        <begin position="57"/>
        <end position="75"/>
    </location>
</feature>
<evidence type="ECO:0000259" key="12">
    <source>
        <dbReference type="PROSITE" id="PS50109"/>
    </source>
</evidence>
<evidence type="ECO:0000256" key="9">
    <source>
        <dbReference type="ARBA" id="ARBA00023012"/>
    </source>
</evidence>
<dbReference type="SMART" id="SM00387">
    <property type="entry name" value="HATPase_c"/>
    <property type="match status" value="1"/>
</dbReference>
<dbReference type="Proteomes" id="UP001179361">
    <property type="component" value="Unassembled WGS sequence"/>
</dbReference>
<evidence type="ECO:0000256" key="5">
    <source>
        <dbReference type="ARBA" id="ARBA00022679"/>
    </source>
</evidence>
<dbReference type="CDD" id="cd00082">
    <property type="entry name" value="HisKA"/>
    <property type="match status" value="1"/>
</dbReference>
<comment type="caution">
    <text evidence="14">The sequence shown here is derived from an EMBL/GenBank/DDBJ whole genome shotgun (WGS) entry which is preliminary data.</text>
</comment>
<dbReference type="EMBL" id="JAJNOC010000001">
    <property type="protein sequence ID" value="MCD2515641.1"/>
    <property type="molecule type" value="Genomic_DNA"/>
</dbReference>
<keyword evidence="9" id="KW-0902">Two-component regulatory system</keyword>
<dbReference type="PANTHER" id="PTHR45436:SF5">
    <property type="entry name" value="SENSOR HISTIDINE KINASE TRCS"/>
    <property type="match status" value="1"/>
</dbReference>
<dbReference type="InterPro" id="IPR004358">
    <property type="entry name" value="Sig_transdc_His_kin-like_C"/>
</dbReference>
<feature type="transmembrane region" description="Helical" evidence="11">
    <location>
        <begin position="16"/>
        <end position="37"/>
    </location>
</feature>
<dbReference type="PRINTS" id="PR00344">
    <property type="entry name" value="BCTRLSENSOR"/>
</dbReference>
<reference evidence="14" key="1">
    <citation type="submission" date="2021-11" db="EMBL/GenBank/DDBJ databases">
        <title>The complete genome of Massilia sp sp. G4R7.</title>
        <authorList>
            <person name="Liu L."/>
            <person name="Yue J."/>
            <person name="Yuan J."/>
            <person name="Yang F."/>
            <person name="Li L."/>
        </authorList>
    </citation>
    <scope>NUCLEOTIDE SEQUENCE</scope>
    <source>
        <strain evidence="14">G4R7</strain>
    </source>
</reference>
<dbReference type="InterPro" id="IPR005467">
    <property type="entry name" value="His_kinase_dom"/>
</dbReference>
<dbReference type="PROSITE" id="PS50885">
    <property type="entry name" value="HAMP"/>
    <property type="match status" value="1"/>
</dbReference>
<dbReference type="Gene3D" id="6.10.340.10">
    <property type="match status" value="1"/>
</dbReference>
<name>A0ABS8Q3W4_9BURK</name>
<keyword evidence="7" id="KW-0418">Kinase</keyword>
<dbReference type="InterPro" id="IPR050428">
    <property type="entry name" value="TCS_sensor_his_kinase"/>
</dbReference>
<feature type="domain" description="HAMP" evidence="13">
    <location>
        <begin position="80"/>
        <end position="134"/>
    </location>
</feature>
<dbReference type="EC" id="2.7.13.3" evidence="3"/>
<evidence type="ECO:0000256" key="1">
    <source>
        <dbReference type="ARBA" id="ARBA00000085"/>
    </source>
</evidence>
<dbReference type="SUPFAM" id="SSF158472">
    <property type="entry name" value="HAMP domain-like"/>
    <property type="match status" value="1"/>
</dbReference>
<evidence type="ECO:0000256" key="7">
    <source>
        <dbReference type="ARBA" id="ARBA00022777"/>
    </source>
</evidence>
<dbReference type="Gene3D" id="3.30.565.10">
    <property type="entry name" value="Histidine kinase-like ATPase, C-terminal domain"/>
    <property type="match status" value="1"/>
</dbReference>
<dbReference type="GO" id="GO:0005524">
    <property type="term" value="F:ATP binding"/>
    <property type="evidence" value="ECO:0007669"/>
    <property type="project" value="UniProtKB-KW"/>
</dbReference>
<keyword evidence="15" id="KW-1185">Reference proteome</keyword>
<comment type="catalytic activity">
    <reaction evidence="1">
        <text>ATP + protein L-histidine = ADP + protein N-phospho-L-histidine.</text>
        <dbReference type="EC" id="2.7.13.3"/>
    </reaction>
</comment>
<keyword evidence="14" id="KW-0547">Nucleotide-binding</keyword>
<keyword evidence="6 11" id="KW-0812">Transmembrane</keyword>
<dbReference type="InterPro" id="IPR003661">
    <property type="entry name" value="HisK_dim/P_dom"/>
</dbReference>
<keyword evidence="4" id="KW-0597">Phosphoprotein</keyword>
<protein>
    <recommendedName>
        <fullName evidence="3">histidine kinase</fullName>
        <ecNumber evidence="3">2.7.13.3</ecNumber>
    </recommendedName>
</protein>
<dbReference type="InterPro" id="IPR003594">
    <property type="entry name" value="HATPase_dom"/>
</dbReference>
<dbReference type="RefSeq" id="WP_231056942.1">
    <property type="nucleotide sequence ID" value="NZ_JAJNOC010000001.1"/>
</dbReference>
<evidence type="ECO:0000313" key="15">
    <source>
        <dbReference type="Proteomes" id="UP001179361"/>
    </source>
</evidence>
<dbReference type="Pfam" id="PF00512">
    <property type="entry name" value="HisKA"/>
    <property type="match status" value="1"/>
</dbReference>